<feature type="compositionally biased region" description="Acidic residues" evidence="11">
    <location>
        <begin position="4378"/>
        <end position="4387"/>
    </location>
</feature>
<feature type="compositionally biased region" description="Polar residues" evidence="11">
    <location>
        <begin position="4019"/>
        <end position="4038"/>
    </location>
</feature>
<keyword evidence="7 9" id="KW-0143">Chaperone</keyword>
<keyword evidence="6 9" id="KW-0067">ATP-binding</keyword>
<dbReference type="FunFam" id="3.40.50.300:FF:000142">
    <property type="entry name" value="Midasin"/>
    <property type="match status" value="1"/>
</dbReference>
<feature type="compositionally biased region" description="Acidic residues" evidence="11">
    <location>
        <begin position="4357"/>
        <end position="4370"/>
    </location>
</feature>
<dbReference type="SMART" id="SM00382">
    <property type="entry name" value="AAA"/>
    <property type="match status" value="4"/>
</dbReference>
<evidence type="ECO:0000256" key="4">
    <source>
        <dbReference type="ARBA" id="ARBA00017143"/>
    </source>
</evidence>
<feature type="compositionally biased region" description="Acidic residues" evidence="11">
    <location>
        <begin position="4149"/>
        <end position="4164"/>
    </location>
</feature>
<proteinExistence type="inferred from homology"/>
<evidence type="ECO:0000256" key="5">
    <source>
        <dbReference type="ARBA" id="ARBA00022741"/>
    </source>
</evidence>
<dbReference type="GO" id="GO:0000055">
    <property type="term" value="P:ribosomal large subunit export from nucleus"/>
    <property type="evidence" value="ECO:0007669"/>
    <property type="project" value="TreeGrafter"/>
</dbReference>
<dbReference type="FunFam" id="3.40.50.300:FF:001384">
    <property type="entry name" value="Midasin"/>
    <property type="match status" value="1"/>
</dbReference>
<feature type="compositionally biased region" description="Acidic residues" evidence="11">
    <location>
        <begin position="4233"/>
        <end position="4260"/>
    </location>
</feature>
<feature type="compositionally biased region" description="Basic and acidic residues" evidence="11">
    <location>
        <begin position="4388"/>
        <end position="4403"/>
    </location>
</feature>
<dbReference type="InterPro" id="IPR011704">
    <property type="entry name" value="ATPase_dyneun-rel_AAA"/>
</dbReference>
<protein>
    <recommendedName>
        <fullName evidence="4 9">Midasin</fullName>
    </recommendedName>
</protein>
<comment type="similarity">
    <text evidence="3 9">Belongs to the midasin family.</text>
</comment>
<dbReference type="OrthoDB" id="5186at2759"/>
<dbReference type="PANTHER" id="PTHR48103:SF2">
    <property type="entry name" value="MIDASIN"/>
    <property type="match status" value="1"/>
</dbReference>
<feature type="compositionally biased region" description="Basic and acidic residues" evidence="11">
    <location>
        <begin position="4279"/>
        <end position="4340"/>
    </location>
</feature>
<dbReference type="GO" id="GO:0000027">
    <property type="term" value="P:ribosomal large subunit assembly"/>
    <property type="evidence" value="ECO:0007669"/>
    <property type="project" value="InterPro"/>
</dbReference>
<evidence type="ECO:0000313" key="14">
    <source>
        <dbReference type="Proteomes" id="UP000039865"/>
    </source>
</evidence>
<dbReference type="PANTHER" id="PTHR48103">
    <property type="entry name" value="MIDASIN-RELATED"/>
    <property type="match status" value="1"/>
</dbReference>
<dbReference type="Pfam" id="PF12775">
    <property type="entry name" value="AAA_7"/>
    <property type="match status" value="1"/>
</dbReference>
<dbReference type="FunCoup" id="A0A078A860">
    <property type="interactions" value="219"/>
</dbReference>
<feature type="compositionally biased region" description="Low complexity" evidence="11">
    <location>
        <begin position="4531"/>
        <end position="4550"/>
    </location>
</feature>
<sequence>MIKIKGLHQRLNFLANNQPDCLTKKHKQFAKQVVDQGFNNDMGTIEVNQKKLTLMLVDYLLHEKQTQETLVIALRVLNPLLEIIMKQILEDGDENMVGKSDLMISVVLQFTNKFNYSILSYYVRNSNHNPISLVANSSISKNLETIYRMFESQPYLKKIWNCSMLFDMRLSQQVSTLDSKTQFLLATLRHLVFPDADTNRDFISLKSIDNLDYLQSLTICKQEEIEKQAYFDRIFGTELQVIEQQLSNGSMQNKHHKKVMTNYLQGKVNEVLKAMDENIFQHFVIQGEEGSGKMSFVELLSHSFHETYAVHKIDNPYIVVTLEETFDSKNLVGTYVCNEIGEFVFKKGPLTVAAEQGLWLILRNIEKIPSDLMTFLLPLVQSNELQVSSALTITPKLGFRIFAICQQRSNNIVHEDIKPFLSHLIEVSLNKIELREDFEDILRQKYPSAFKLQWMPNMLLDSVKFISHKLQVQLKHQLLDQKSVSVRQIFKIFNRINQFLSMHFKDSELQSDQFFLASDIKRVLIEEITDIYLGYIYDNKIKQLIIQELVQNVWNNQSVENGNMQSQLDPQAVSDYVMTLTREYQINKSTCLFGRSKPLQVRAKQQSEDDEQMNSDDQNTKPKRQFVYTSATLRTIEQILQTIHHDESVLLVGETGTGKTTCVQQLAQILNKKLHVFNMNQNTDSADLLGGFKPVDLKFLLRPVYEKFLYIFKSLFKPEKNQKFLDLAQKCFEENRVKEFLQCLNHGVQSIQGSKQKDNYKQDIAQLQIQIKEVQKRSNKLENGGGFIFQFIEGNLISSIKNGDWILLDEINLASESVLNRIATLVDGDYILLNERADIVETKRHPDFRIFMCMNPPYTSAGKKQLTWSLRSKLTEIYVPEIDNQNDLWKIINENCSIQASESHKRKILEFYIRVREQVFKQTKRGNIGLRNLSRALSFMKASIQLKYPVLKAIYDSLYTCFASHLDQSLQQYIQQLIFGLFNIKSLPELSIQLEQNMSDKYIYVEQFVIPKGKFKPVNFDEKDFVTTKTFQSLLKQLASVVAITDYAVILQGPTSAGKTSTIQYLASITHNKVIRINNHMHTDIQEYLGSYVPDKEGGGKLVFQEGVLVEAVRQGYWVILDELNLAPSEVLEALNRLLDDNRELFIVETQKVVKAHPNFRIFATQNPTEGYGGRKELSEAFKNRFILINVNEVPLDELVEILIHKCQMPKSRAQLMVKVMENLQIYRSQGNIFSGKESTITVRDLLKWAKRLLSLQSVGTQDLAMEGFLVLGERSRNEQDKLFIKQTIEKCCNTKIDEKQYYEDYFKKNLLKDFNQIPNELNLPKLIQSQQLKRLAVLMHKCLSNHEPVLLVGETGCGKTTLCQVFASINKQTLFSINCHQNTETSDFIGCMRTRKNLKNIQDQYQSTLAEIIEQINQSKIITKDEYTELVQIQSLKKKYSQFHKYTNAKITDKSLIQKVKDLKQLKEDFECIFEWHDGILVESMQQGGLLLIDEISLANDSVLERLNSVFEADRTLVLSEKSSREAIKIKGADSFNMVATMNPSGDFGKKELSPALRNRMTEIWVESYFLQEELCSLYKSILTQSYPVIQDISNRVDLYLIIEETSLDKLHKLIKDKSNIVKVAKGIFNFIGFINFTLSHKHFSLQRKALSIRDILNMIDFIKVSLNLFKGDIVQTFRHAVELVIIDGLCLGIDVSGDKQKREIMDQCENYLQTLEQVIFSHSQKLSQNKYIENKKVIGVEPFILNKIQVNDSKNINTYAFDANTTKHNLLKLLRAYQLNKPILIEGPPGVGKTSLVENLARVSGRKIIRVNLSEQTDMMDLLGSEYPVSSTSSHSNKNHSDSDKMDIETNQQHQDNEEDEEEIRFHWCDGVLLQALKEGHWFLIDEMNLAQQSVLEGLNALLDHRRTVYIPELNQEFVCHPDFFVFACQNPSQSTSNVSGRKTLPKSFLNRFNKIYLEELTQEDYSVIITRQLQIKNNQGQNIDVELLLNLSHQIEMLIKTDNNLYQDEGAVNMRDLSRFMHLYSEFKIKQGNDNDKALYHAFEICYLQRLKQGSRLQEAIQLFKNSGLVSLDTQIPYEISIPVRLSYHNQQVTNLEFYSDIKKTTLEMKQEVDSQNLLSLQLKDYINLKGSHSKKLQYLTDCLNANIPLLVITNDTQMLLSNLHTLSSISGNHMNRLLLNEKSDTSQLLGCFEQTSQNDLNKYINELKSEFINKYKPELIELSHQIKGRDDKVIIAIVQQFLKNHQDINDSGMGERFNHVIKQLKKGSSRFEWVDSILIKAIEYGEWVVFENANLCNPSILDRLNPLLEEGNQYLSINEQGLLEDNTIREIKAHRNFRSIFVISHQTFVDQGKDVSRALKNRCLQLKVYYDHQELRQFYDLAKDQKSVDLIHNQKDFDILIDKRYQSFEDIVQSEINQDDQTQLGKRSTRDEDTEIKEQIGYSKDQLDYYFRQISIPKEQKVFFKAYLSFLLTYFGNQDYLLQTLNNTPKSKSQSTNQALVFLQQNHNQFNKDSWHLFLSLQVHTLKTKIQKILSQNRQMHLNKQAMTFIQSSMSIEQKSENIQSYVILLKQIYEGLKKKDLNILSYVSVYLFSKASLNQETINKLITQNDDHIFQVILTRAQQSQGATQDLALVKNQGSNQLKQQEIQRFKEIRNLRNEINQMPMKLCIVDLSNKSQQLTRTSIKTLMENFNVIVMDDDKQILKFDSQSDKFDLYMIQEKLFSPYMIMIPNDQSKILVSQTQNLYLSLNFLKDQTKLLRLDTSHKKQHYLKRHTNLPGLYDSFQCELEIYLIRQLSLSNLRQTYGFENDKVQLLESVIEAENKVNLRDLPAYFICNSGLQRQISKLIVEQNNQRMTKKSFKEVILSDKRIDQDIKNALQNIDPQLLEQKRHLQSQDNQKINQALDDIQDSLVILQNIQVSELLETLFIIPLEIFRLEKIRILEQHQHFAHLNFLLYQLRSHAEANRQTSHIQESIQQYQQTISQLEKVKPDHEATQLLKNLLYFVKDIGVQLYDLMQNPFQLLSDSSKFRQIYEKCEVIKNMLVKGYEMFFVSFNHMVGLFFSAIFAFIQGYHSFIVHSSLNQQINTLQTTLLSIKHDRQTLLYSNILVNQVRNFTRQNPDAQIMFEQSLKQLIKFKRIAYSKIDRDLTTYILEYFVRREIGKKLKQEQEMDDAESIIYQLPFKMKVQSIMENNKAMDERTKEDKEKMEKEAKLEIETNFPSYFDEFQKTLFSGQQKERVDPVRNRKTEIKAHSILNELLALDNSSTDNYKKAFIKLRVKMVKSFYENQAVTSQYPINLQEEDLYFMTEAQNYLREDLNNHQLPSVMNVSDVKLQETYNFYHDPLPHEVRLVYDPIMKLMIRIKNILADWESPILNDALFLCNFIITDCKPKLTPVMKILTGLELILNKLEEWEVYASKSINSTDAQMTLLKQLIIRYRKIQILSWRNLLSWKKNKMIKEDFENFIRLAHTLERQVFDKLHYKSQKQSKTSSSNPNFEIEFKIFELLDLFIRDSSLGQFQSRMRFVEIMLENFKAKANAIKYPLLKAQYKNINEQMTQRLEYMTNILHFVLSYYNQFQPKLISTIKRLDAEARDKVKTLIDVSKWTVQKFNIVKNNIDKTHRQLNKAVKLEEEILMQNIASLILTSSRKKYIKDDSQLQGLGGEKQVLAEEIPDNGFKIEREFVIQTENQIIKQLQFLEKKYIETKYPDPYSIEYTIGDMFERIKLVRDINKKHIQRRAFIDLLKFMKDQGLQQNFQTKMSHMIIQNKIVKTNDEQYEKYYYKSHELMMLLDNSGQVDEHSDLRNVDIIRIRGFSQSLVLKMLQINQYMSQIKNIVEPLNKLGQQTKDYLTVSAENTTTLNSSKCFKYQKIVKRFKVAYKNLIDKVKLVEIIDSKSTSTDFTQINYKSINKTILTSKSFYHITSLLEILLKEIEQKLTSTSLQRLQIVLNEQKEIFITMQQELRDINPERDMIDETAVNNLSLNKKVTLLQKQVQLLFQDKLKLLEEIHHAQRKNSLSETTMSNDDTSHQMPSDQMKVEEDLIIDLSIKERQEYVEKLQQLMQNHIPQIVENAQKIFGFKGIGEVSENNAQMQLAAQLIVKVQGIIEFIKQNEEKYLKSLAKFSYISQRIFIYLIYEGFCGQDEQDQDQNQQENEEDDKYFEQDGCGMGDGQGGEQNVSNQIEHEEQLEGLKNYESDEEKKEEKQEQKDKKDEQEGDDNDFEMKEADFDGELEDVPDKPEEEEDKKDDEDDEDDAMDKVDDLLDNQLWNQNMEDLEKQQEEDEEQKKEEKEKEEIDLGERKLDQENQLKDQEKEMKAGDRDKQDREEGKGEQDEQNKDEDLDMKDEDKSQDGEELPENQEEQEEIPLDRESNVGEDEKEQENEEKNQDADMEDVKSQSDNEGQQDDADQKDKVEDENIQEFDDQQQDQEIQDQEGQGEDDQEKQDEQYKKDFNKEILENDQIQSLDQDQQKQKENEQANLKKQQKKSSTQNQQQNKNKENQSQAQDLDQQTQFDVDGSDILYQLAQKIQQQQEQKPQPQQQQQKQQQEDKDKATIEQPKMSKDQQDKDQSQPQPNPEQDQQQDGQAMEYEFDDQAEQLQGKLATDKIEETKKQVVDEQNENNKIQMDEDEEMKDDDNMVDDQNQDIQQTQQEIKNKNMKQAVEQESDIVDQSNKNKDNQILTKEEVIKEEDLIEKYQEYLNLKQLQNMELKDDERSSSLVETQFSYDLEKFDYALQKQMMRELFNEWLQDSENHHNSLELLNKFKQMTTNSASSLCEQLRIVLEPQLSQHLQGDYKTGKRLNMKKVISFIASHYRNDKIWLRRTMPSKRDYKILIAIDDSLSMKENNLGFFSLESLVTIMEALNRLEVGKVAVAGIRERLDIFQSFEDGYSNERTAFIVNQFSFNYSGPKSADYAMANFVRDTNQLFDSQNSGGDTMNCPFVIVLSDGRFNKNNVRPYLNEAKEKKYLYIFVILDSVNSAEKSIDGQKKASNNKGDGSILSMKSVEKNEDTGAIKLVPYLRDFPFEYYCIVRDIHQLPSALGTILVQWFSLMSGSNSK</sequence>
<dbReference type="SUPFAM" id="SSF53300">
    <property type="entry name" value="vWA-like"/>
    <property type="match status" value="1"/>
</dbReference>
<keyword evidence="8 9" id="KW-0539">Nucleus</keyword>
<feature type="region of interest" description="Disordered" evidence="11">
    <location>
        <begin position="4019"/>
        <end position="4039"/>
    </location>
</feature>
<organism evidence="13 14">
    <name type="scientific">Stylonychia lemnae</name>
    <name type="common">Ciliate</name>
    <dbReference type="NCBI Taxonomy" id="5949"/>
    <lineage>
        <taxon>Eukaryota</taxon>
        <taxon>Sar</taxon>
        <taxon>Alveolata</taxon>
        <taxon>Ciliophora</taxon>
        <taxon>Intramacronucleata</taxon>
        <taxon>Spirotrichea</taxon>
        <taxon>Stichotrichia</taxon>
        <taxon>Sporadotrichida</taxon>
        <taxon>Oxytrichidae</taxon>
        <taxon>Stylonychinae</taxon>
        <taxon>Stylonychia</taxon>
    </lineage>
</organism>
<dbReference type="InterPro" id="IPR041190">
    <property type="entry name" value="Midasin_AAA_lid_5"/>
</dbReference>
<comment type="subcellular location">
    <subcellularLocation>
        <location evidence="1">Nucleus</location>
        <location evidence="1">Nucleolus</location>
    </subcellularLocation>
    <subcellularLocation>
        <location evidence="2">Nucleus</location>
        <location evidence="2">Nucleoplasm</location>
    </subcellularLocation>
</comment>
<dbReference type="InterPro" id="IPR040848">
    <property type="entry name" value="AAA_lid_7"/>
</dbReference>
<feature type="domain" description="AAA+ ATPase" evidence="12">
    <location>
        <begin position="645"/>
        <end position="883"/>
    </location>
</feature>
<dbReference type="GO" id="GO:0005524">
    <property type="term" value="F:ATP binding"/>
    <property type="evidence" value="ECO:0007669"/>
    <property type="project" value="UniProtKB-KW"/>
</dbReference>
<evidence type="ECO:0000256" key="7">
    <source>
        <dbReference type="ARBA" id="ARBA00023186"/>
    </source>
</evidence>
<dbReference type="GO" id="GO:0016887">
    <property type="term" value="F:ATP hydrolysis activity"/>
    <property type="evidence" value="ECO:0007669"/>
    <property type="project" value="InterPro"/>
</dbReference>
<evidence type="ECO:0000313" key="13">
    <source>
        <dbReference type="EMBL" id="CDW78056.1"/>
    </source>
</evidence>
<gene>
    <name evidence="13" type="primary">Contig1583.g1730</name>
    <name evidence="13" type="ORF">STYLEM_7026</name>
</gene>
<dbReference type="InterPro" id="IPR003593">
    <property type="entry name" value="AAA+_ATPase"/>
</dbReference>
<accession>A0A078A860</accession>
<evidence type="ECO:0000256" key="3">
    <source>
        <dbReference type="ARBA" id="ARBA00007188"/>
    </source>
</evidence>
<name>A0A078A860_STYLE</name>
<evidence type="ECO:0000256" key="8">
    <source>
        <dbReference type="ARBA" id="ARBA00023242"/>
    </source>
</evidence>
<feature type="domain" description="AAA+ ATPase" evidence="12">
    <location>
        <begin position="1346"/>
        <end position="1572"/>
    </location>
</feature>
<dbReference type="FunFam" id="3.40.50.300:FF:001368">
    <property type="entry name" value="Midasin"/>
    <property type="match status" value="1"/>
</dbReference>
<feature type="compositionally biased region" description="Basic and acidic residues" evidence="11">
    <location>
        <begin position="4187"/>
        <end position="4218"/>
    </location>
</feature>
<evidence type="ECO:0000256" key="1">
    <source>
        <dbReference type="ARBA" id="ARBA00004604"/>
    </source>
</evidence>
<evidence type="ECO:0000259" key="12">
    <source>
        <dbReference type="SMART" id="SM00382"/>
    </source>
</evidence>
<dbReference type="Pfam" id="PF17865">
    <property type="entry name" value="AAA_lid_5"/>
    <property type="match status" value="1"/>
</dbReference>
<keyword evidence="5 9" id="KW-0547">Nucleotide-binding</keyword>
<feature type="compositionally biased region" description="Basic and acidic residues" evidence="11">
    <location>
        <begin position="4608"/>
        <end position="4620"/>
    </location>
</feature>
<dbReference type="GO" id="GO:0030687">
    <property type="term" value="C:preribosome, large subunit precursor"/>
    <property type="evidence" value="ECO:0007669"/>
    <property type="project" value="TreeGrafter"/>
</dbReference>
<evidence type="ECO:0000256" key="11">
    <source>
        <dbReference type="SAM" id="MobiDB-lite"/>
    </source>
</evidence>
<evidence type="ECO:0000256" key="9">
    <source>
        <dbReference type="PIRNR" id="PIRNR010340"/>
    </source>
</evidence>
<feature type="compositionally biased region" description="Basic and acidic residues" evidence="11">
    <location>
        <begin position="4449"/>
        <end position="4462"/>
    </location>
</feature>
<feature type="compositionally biased region" description="Basic and acidic residues" evidence="11">
    <location>
        <begin position="4551"/>
        <end position="4574"/>
    </location>
</feature>
<feature type="compositionally biased region" description="Low complexity" evidence="11">
    <location>
        <begin position="4575"/>
        <end position="4590"/>
    </location>
</feature>
<dbReference type="EMBL" id="CCKQ01006737">
    <property type="protein sequence ID" value="CDW78056.1"/>
    <property type="molecule type" value="Genomic_DNA"/>
</dbReference>
<feature type="region of interest" description="Disordered" evidence="11">
    <location>
        <begin position="4149"/>
        <end position="4626"/>
    </location>
</feature>
<dbReference type="OMA" id="ILEQWHR"/>
<dbReference type="PIRSF" id="PIRSF010340">
    <property type="entry name" value="Midasin"/>
    <property type="match status" value="1"/>
</dbReference>
<feature type="domain" description="AAA+ ATPase" evidence="12">
    <location>
        <begin position="1045"/>
        <end position="1192"/>
    </location>
</feature>
<evidence type="ECO:0000256" key="6">
    <source>
        <dbReference type="ARBA" id="ARBA00022840"/>
    </source>
</evidence>
<reference evidence="13 14" key="1">
    <citation type="submission" date="2014-06" db="EMBL/GenBank/DDBJ databases">
        <authorList>
            <person name="Swart Estienne"/>
        </authorList>
    </citation>
    <scope>NUCLEOTIDE SEQUENCE [LARGE SCALE GENOMIC DNA]</scope>
    <source>
        <strain evidence="13 14">130c</strain>
    </source>
</reference>
<feature type="domain" description="AAA+ ATPase" evidence="12">
    <location>
        <begin position="1781"/>
        <end position="2004"/>
    </location>
</feature>
<comment type="function">
    <text evidence="9">Nuclear chaperone required for maturation and nuclear export of pre-60S ribosome subunits.</text>
</comment>
<keyword evidence="10" id="KW-0175">Coiled coil</keyword>
<dbReference type="GO" id="GO:0005730">
    <property type="term" value="C:nucleolus"/>
    <property type="evidence" value="ECO:0007669"/>
    <property type="project" value="UniProtKB-SubCell"/>
</dbReference>
<feature type="compositionally biased region" description="Basic and acidic residues" evidence="11">
    <location>
        <begin position="1841"/>
        <end position="1850"/>
    </location>
</feature>
<dbReference type="Gene3D" id="3.40.50.300">
    <property type="entry name" value="P-loop containing nucleotide triphosphate hydrolases"/>
    <property type="match status" value="6"/>
</dbReference>
<dbReference type="Proteomes" id="UP000039865">
    <property type="component" value="Unassembled WGS sequence"/>
</dbReference>
<keyword evidence="14" id="KW-1185">Reference proteome</keyword>
<evidence type="ECO:0000256" key="10">
    <source>
        <dbReference type="SAM" id="Coils"/>
    </source>
</evidence>
<evidence type="ECO:0000256" key="2">
    <source>
        <dbReference type="ARBA" id="ARBA00004642"/>
    </source>
</evidence>
<dbReference type="Pfam" id="PF17867">
    <property type="entry name" value="AAA_lid_7"/>
    <property type="match status" value="1"/>
</dbReference>
<dbReference type="InterPro" id="IPR036465">
    <property type="entry name" value="vWFA_dom_sf"/>
</dbReference>
<feature type="compositionally biased region" description="Low complexity" evidence="11">
    <location>
        <begin position="4482"/>
        <end position="4519"/>
    </location>
</feature>
<feature type="coiled-coil region" evidence="10">
    <location>
        <begin position="757"/>
        <end position="784"/>
    </location>
</feature>
<dbReference type="SUPFAM" id="SSF52540">
    <property type="entry name" value="P-loop containing nucleoside triphosphate hydrolases"/>
    <property type="match status" value="6"/>
</dbReference>
<dbReference type="InterPro" id="IPR027417">
    <property type="entry name" value="P-loop_NTPase"/>
</dbReference>
<dbReference type="InterPro" id="IPR012099">
    <property type="entry name" value="Midasin"/>
</dbReference>
<dbReference type="GO" id="GO:0005654">
    <property type="term" value="C:nucleoplasm"/>
    <property type="evidence" value="ECO:0007669"/>
    <property type="project" value="UniProtKB-SubCell"/>
</dbReference>
<feature type="region of interest" description="Disordered" evidence="11">
    <location>
        <begin position="1827"/>
        <end position="1863"/>
    </location>
</feature>
<dbReference type="InParanoid" id="A0A078A860"/>
<feature type="compositionally biased region" description="Acidic residues" evidence="11">
    <location>
        <begin position="4421"/>
        <end position="4448"/>
    </location>
</feature>
<dbReference type="Pfam" id="PF07728">
    <property type="entry name" value="AAA_5"/>
    <property type="match status" value="7"/>
</dbReference>